<dbReference type="OrthoDB" id="4158657at2759"/>
<proteinExistence type="predicted"/>
<dbReference type="Proteomes" id="UP000326759">
    <property type="component" value="Unassembled WGS sequence"/>
</dbReference>
<keyword evidence="3" id="KW-1185">Reference proteome</keyword>
<dbReference type="AlphaFoldDB" id="A0A5N5SN07"/>
<reference evidence="2 3" key="1">
    <citation type="journal article" date="2019" name="PLoS Biol.">
        <title>Sex chromosomes control vertical transmission of feminizing Wolbachia symbionts in an isopod.</title>
        <authorList>
            <person name="Becking T."/>
            <person name="Chebbi M.A."/>
            <person name="Giraud I."/>
            <person name="Moumen B."/>
            <person name="Laverre T."/>
            <person name="Caubet Y."/>
            <person name="Peccoud J."/>
            <person name="Gilbert C."/>
            <person name="Cordaux R."/>
        </authorList>
    </citation>
    <scope>NUCLEOTIDE SEQUENCE [LARGE SCALE GENOMIC DNA]</scope>
    <source>
        <strain evidence="2">ANa2</strain>
        <tissue evidence="2">Whole body excluding digestive tract and cuticle</tissue>
    </source>
</reference>
<organism evidence="2 3">
    <name type="scientific">Armadillidium nasatum</name>
    <dbReference type="NCBI Taxonomy" id="96803"/>
    <lineage>
        <taxon>Eukaryota</taxon>
        <taxon>Metazoa</taxon>
        <taxon>Ecdysozoa</taxon>
        <taxon>Arthropoda</taxon>
        <taxon>Crustacea</taxon>
        <taxon>Multicrustacea</taxon>
        <taxon>Malacostraca</taxon>
        <taxon>Eumalacostraca</taxon>
        <taxon>Peracarida</taxon>
        <taxon>Isopoda</taxon>
        <taxon>Oniscidea</taxon>
        <taxon>Crinocheta</taxon>
        <taxon>Armadillidiidae</taxon>
        <taxon>Armadillidium</taxon>
    </lineage>
</organism>
<feature type="compositionally biased region" description="Polar residues" evidence="1">
    <location>
        <begin position="95"/>
        <end position="106"/>
    </location>
</feature>
<evidence type="ECO:0000313" key="3">
    <source>
        <dbReference type="Proteomes" id="UP000326759"/>
    </source>
</evidence>
<gene>
    <name evidence="2" type="ORF">Anas_02131</name>
</gene>
<evidence type="ECO:0000256" key="1">
    <source>
        <dbReference type="SAM" id="MobiDB-lite"/>
    </source>
</evidence>
<sequence>MLGCLGRPVAILLSIVRSHLTSFFYRGSLTSTLWECPLLDNVYGTSEGPRGRGETSLEHVLISKIRELEKKAEVQSLRHEELLLEMQSLKKTHSSPKNSWSRSGSLSAELPSPESGDITP</sequence>
<accession>A0A5N5SN07</accession>
<name>A0A5N5SN07_9CRUS</name>
<feature type="non-terminal residue" evidence="2">
    <location>
        <position position="120"/>
    </location>
</feature>
<protein>
    <submittedName>
        <fullName evidence="2">Uncharacterized protein</fullName>
    </submittedName>
</protein>
<evidence type="ECO:0000313" key="2">
    <source>
        <dbReference type="EMBL" id="KAB7495451.1"/>
    </source>
</evidence>
<feature type="region of interest" description="Disordered" evidence="1">
    <location>
        <begin position="88"/>
        <end position="120"/>
    </location>
</feature>
<dbReference type="EMBL" id="SEYY01022589">
    <property type="protein sequence ID" value="KAB7495451.1"/>
    <property type="molecule type" value="Genomic_DNA"/>
</dbReference>
<comment type="caution">
    <text evidence="2">The sequence shown here is derived from an EMBL/GenBank/DDBJ whole genome shotgun (WGS) entry which is preliminary data.</text>
</comment>